<dbReference type="FunFam" id="2.170.130.10:FF:000008">
    <property type="entry name" value="SusC/RagA family TonB-linked outer membrane protein"/>
    <property type="match status" value="1"/>
</dbReference>
<dbReference type="SUPFAM" id="SSF56935">
    <property type="entry name" value="Porins"/>
    <property type="match status" value="1"/>
</dbReference>
<keyword evidence="2 7" id="KW-0813">Transport</keyword>
<dbReference type="EMBL" id="CP012898">
    <property type="protein sequence ID" value="ALJ06469.1"/>
    <property type="molecule type" value="Genomic_DNA"/>
</dbReference>
<dbReference type="InterPro" id="IPR023997">
    <property type="entry name" value="TonB-dep_OMP_SusC/RagA_CS"/>
</dbReference>
<dbReference type="Gene3D" id="2.40.170.20">
    <property type="entry name" value="TonB-dependent receptor, beta-barrel domain"/>
    <property type="match status" value="1"/>
</dbReference>
<dbReference type="NCBIfam" id="TIGR04057">
    <property type="entry name" value="SusC_RagA_signa"/>
    <property type="match status" value="1"/>
</dbReference>
<dbReference type="InterPro" id="IPR008969">
    <property type="entry name" value="CarboxyPept-like_regulatory"/>
</dbReference>
<evidence type="ECO:0000256" key="5">
    <source>
        <dbReference type="ARBA" id="ARBA00023136"/>
    </source>
</evidence>
<dbReference type="InterPro" id="IPR037066">
    <property type="entry name" value="Plug_dom_sf"/>
</dbReference>
<dbReference type="KEGG" id="ahz:APS56_15595"/>
<dbReference type="InterPro" id="IPR036942">
    <property type="entry name" value="Beta-barrel_TonB_sf"/>
</dbReference>
<evidence type="ECO:0000256" key="7">
    <source>
        <dbReference type="PROSITE-ProRule" id="PRU01360"/>
    </source>
</evidence>
<dbReference type="PATRIC" id="fig|1736674.3.peg.3190"/>
<keyword evidence="10" id="KW-1185">Reference proteome</keyword>
<dbReference type="NCBIfam" id="TIGR04056">
    <property type="entry name" value="OMP_RagA_SusC"/>
    <property type="match status" value="1"/>
</dbReference>
<dbReference type="GO" id="GO:0009279">
    <property type="term" value="C:cell outer membrane"/>
    <property type="evidence" value="ECO:0007669"/>
    <property type="project" value="UniProtKB-SubCell"/>
</dbReference>
<comment type="similarity">
    <text evidence="7">Belongs to the TonB-dependent receptor family.</text>
</comment>
<dbReference type="Gene3D" id="2.170.130.10">
    <property type="entry name" value="TonB-dependent receptor, plug domain"/>
    <property type="match status" value="1"/>
</dbReference>
<keyword evidence="5 7" id="KW-0472">Membrane</keyword>
<dbReference type="Gene3D" id="2.60.40.1120">
    <property type="entry name" value="Carboxypeptidase-like, regulatory domain"/>
    <property type="match status" value="1"/>
</dbReference>
<evidence type="ECO:0000259" key="8">
    <source>
        <dbReference type="Pfam" id="PF07715"/>
    </source>
</evidence>
<evidence type="ECO:0000256" key="1">
    <source>
        <dbReference type="ARBA" id="ARBA00004571"/>
    </source>
</evidence>
<reference evidence="9 10" key="1">
    <citation type="submission" date="2015-10" db="EMBL/GenBank/DDBJ databases">
        <authorList>
            <person name="Gilbert D.G."/>
        </authorList>
    </citation>
    <scope>NUCLEOTIDE SEQUENCE [LARGE SCALE GENOMIC DNA]</scope>
    <source>
        <strain evidence="10">HZ-22</strain>
    </source>
</reference>
<evidence type="ECO:0000256" key="4">
    <source>
        <dbReference type="ARBA" id="ARBA00022692"/>
    </source>
</evidence>
<dbReference type="InterPro" id="IPR023996">
    <property type="entry name" value="TonB-dep_OMP_SusC/RagA"/>
</dbReference>
<dbReference type="AlphaFoldDB" id="A0A0P0DC08"/>
<evidence type="ECO:0000256" key="6">
    <source>
        <dbReference type="ARBA" id="ARBA00023237"/>
    </source>
</evidence>
<name>A0A0P0DC08_9FLAO</name>
<sequence length="1123" mass="125972">MEFKLTTPCFIKRKQDLKFIMRAFILLFCTSVFSFSSGDLLSQNSKIVIDTDTILTIDEVFDIIYKQTDYSFAYKSEIFKDVPSIELKKGSIKTNDLLNQILSKGNFNVVFGTNNTILIKEKEIDIKIEQGFQVSGIVTDFNGQSLAGANVLEKGTINGVQTDFNGKFSLNVTDQEAVLEISYLGFVTIEVLVDGQDNFSIVLQEDSEKLDEIVVVGYGIQRKKDLTGSISTVDGEVLSKRNVTQLSQALQGTMPGMMVTRSSDEPGESASVRVRGITTIGDNSPLFIVDGVPIDNINYVNPSNIESITVLKDAASASIYGARAAAGVILITTKRAKEGQINLEYTSNIGFDKPTAFIEKVGPQRYLEMINEWVWNDAGNTPGQEYALYAQEEVDNWISNNQSNPNQYPITDWQSLLLKRQANRQSHELVISAGGEKVNTRASVKYEDIGALYNHRSFTRILTRVNNSIEITDNLSAEVDFSHNYTHNTEPMVNPVWNALSYAPIYAAQWDDGRIAGGKNGDNAYAMLNYGGNDDYWVNNINGRLGLTFKPTKNLSFTARVAPNLKSTKYKTFRKQIEYYSENDPTQFGGFISGFNATNLSERRVDSYNLTKQFLVNYEKSFNVHNVNTMIGYEDFYAFNESVGAIGRNFELNSYPYLDLAPVDFITASGYANENSYRSFFGRATYDYKSKYFIQGNLRLDGSSRFHQDYRWGYFPSVSAGWAISEESFMQNLTSISFLKIRGSWGNMGNERIGNYPYQSNINFSNGLFYQGNDVVSATTAAQVDYAIQDISWETTETFDVGLDLQLFKNKFTLNADYYKKTTKGMLLDLEIPDYIGFSNPTQNAGEMYTTGWDFNVSWKEVVNDLSYTISLNLSDSKTKMGGLSGIVFDGSTIIREGSEFNEWYGYKSDGIFQTQEEVDNSALLNSSVQPGDIKYLDVSGPDGEPDGVISPDYDRVLLGGSLPRYLYGGTIDLNYKGFDFSLAVQGVGMQNSYLNSNLTKPFVGQWHNVSKIVDGNYWSHYNTPEENLKATYPRLSYTSESANYSTSDFWLINGAYFRLKNIVLGYTFPESTFSQVKLKSIRVYGSVNDLFTISHFPDGWDPESAYDSLINTTINLGISVKF</sequence>
<keyword evidence="6 7" id="KW-0998">Cell outer membrane</keyword>
<keyword evidence="3 7" id="KW-1134">Transmembrane beta strand</keyword>
<organism evidence="9 10">
    <name type="scientific">Pseudalgibacter alginicilyticus</name>
    <dbReference type="NCBI Taxonomy" id="1736674"/>
    <lineage>
        <taxon>Bacteria</taxon>
        <taxon>Pseudomonadati</taxon>
        <taxon>Bacteroidota</taxon>
        <taxon>Flavobacteriia</taxon>
        <taxon>Flavobacteriales</taxon>
        <taxon>Flavobacteriaceae</taxon>
        <taxon>Pseudalgibacter</taxon>
    </lineage>
</organism>
<dbReference type="Pfam" id="PF07715">
    <property type="entry name" value="Plug"/>
    <property type="match status" value="1"/>
</dbReference>
<gene>
    <name evidence="9" type="ORF">APS56_15595</name>
</gene>
<accession>A0A0P0DC08</accession>
<evidence type="ECO:0000313" key="10">
    <source>
        <dbReference type="Proteomes" id="UP000057981"/>
    </source>
</evidence>
<dbReference type="STRING" id="1736674.APS56_15595"/>
<comment type="subcellular location">
    <subcellularLocation>
        <location evidence="1 7">Cell outer membrane</location>
        <topology evidence="1 7">Multi-pass membrane protein</topology>
    </subcellularLocation>
</comment>
<evidence type="ECO:0000256" key="2">
    <source>
        <dbReference type="ARBA" id="ARBA00022448"/>
    </source>
</evidence>
<dbReference type="Pfam" id="PF13715">
    <property type="entry name" value="CarbopepD_reg_2"/>
    <property type="match status" value="1"/>
</dbReference>
<feature type="domain" description="TonB-dependent receptor plug" evidence="8">
    <location>
        <begin position="223"/>
        <end position="328"/>
    </location>
</feature>
<protein>
    <recommendedName>
        <fullName evidence="8">TonB-dependent receptor plug domain-containing protein</fullName>
    </recommendedName>
</protein>
<dbReference type="PROSITE" id="PS52016">
    <property type="entry name" value="TONB_DEPENDENT_REC_3"/>
    <property type="match status" value="1"/>
</dbReference>
<dbReference type="SUPFAM" id="SSF49464">
    <property type="entry name" value="Carboxypeptidase regulatory domain-like"/>
    <property type="match status" value="1"/>
</dbReference>
<evidence type="ECO:0000313" key="9">
    <source>
        <dbReference type="EMBL" id="ALJ06469.1"/>
    </source>
</evidence>
<keyword evidence="4 7" id="KW-0812">Transmembrane</keyword>
<dbReference type="Proteomes" id="UP000057981">
    <property type="component" value="Chromosome"/>
</dbReference>
<evidence type="ECO:0000256" key="3">
    <source>
        <dbReference type="ARBA" id="ARBA00022452"/>
    </source>
</evidence>
<dbReference type="InterPro" id="IPR039426">
    <property type="entry name" value="TonB-dep_rcpt-like"/>
</dbReference>
<dbReference type="InterPro" id="IPR012910">
    <property type="entry name" value="Plug_dom"/>
</dbReference>
<proteinExistence type="inferred from homology"/>